<organism evidence="2 3">
    <name type="scientific">Guyanagaster necrorhizus</name>
    <dbReference type="NCBI Taxonomy" id="856835"/>
    <lineage>
        <taxon>Eukaryota</taxon>
        <taxon>Fungi</taxon>
        <taxon>Dikarya</taxon>
        <taxon>Basidiomycota</taxon>
        <taxon>Agaricomycotina</taxon>
        <taxon>Agaricomycetes</taxon>
        <taxon>Agaricomycetidae</taxon>
        <taxon>Agaricales</taxon>
        <taxon>Marasmiineae</taxon>
        <taxon>Physalacriaceae</taxon>
        <taxon>Guyanagaster</taxon>
    </lineage>
</organism>
<dbReference type="GeneID" id="66103682"/>
<dbReference type="AlphaFoldDB" id="A0A9P7VI11"/>
<comment type="caution">
    <text evidence="2">The sequence shown here is derived from an EMBL/GenBank/DDBJ whole genome shotgun (WGS) entry which is preliminary data.</text>
</comment>
<feature type="transmembrane region" description="Helical" evidence="1">
    <location>
        <begin position="20"/>
        <end position="36"/>
    </location>
</feature>
<sequence length="94" mass="11373">MHHISGSMIEYKLKFLVEHGHKFVSLCCILFFIFGNRKIKDKSVDMAIDQISFLRSECYTMHLKDEEAERIWWSLFMERCVRNQERELLSRMIV</sequence>
<dbReference type="Proteomes" id="UP000812287">
    <property type="component" value="Unassembled WGS sequence"/>
</dbReference>
<keyword evidence="1" id="KW-0472">Membrane</keyword>
<proteinExistence type="predicted"/>
<evidence type="ECO:0000313" key="2">
    <source>
        <dbReference type="EMBL" id="KAG7440920.1"/>
    </source>
</evidence>
<keyword evidence="3" id="KW-1185">Reference proteome</keyword>
<keyword evidence="1" id="KW-0812">Transmembrane</keyword>
<gene>
    <name evidence="2" type="ORF">BT62DRAFT_557563</name>
</gene>
<dbReference type="RefSeq" id="XP_043034420.1">
    <property type="nucleotide sequence ID" value="XM_043181386.1"/>
</dbReference>
<evidence type="ECO:0000256" key="1">
    <source>
        <dbReference type="SAM" id="Phobius"/>
    </source>
</evidence>
<reference evidence="2" key="1">
    <citation type="submission" date="2020-11" db="EMBL/GenBank/DDBJ databases">
        <title>Adaptations for nitrogen fixation in a non-lichenized fungal sporocarp promotes dispersal by wood-feeding termites.</title>
        <authorList>
            <consortium name="DOE Joint Genome Institute"/>
            <person name="Koch R.A."/>
            <person name="Yoon G."/>
            <person name="Arayal U."/>
            <person name="Lail K."/>
            <person name="Amirebrahimi M."/>
            <person name="Labutti K."/>
            <person name="Lipzen A."/>
            <person name="Riley R."/>
            <person name="Barry K."/>
            <person name="Henrissat B."/>
            <person name="Grigoriev I.V."/>
            <person name="Herr J.R."/>
            <person name="Aime M.C."/>
        </authorList>
    </citation>
    <scope>NUCLEOTIDE SEQUENCE</scope>
    <source>
        <strain evidence="2">MCA 3950</strain>
    </source>
</reference>
<protein>
    <submittedName>
        <fullName evidence="2">Uncharacterized protein</fullName>
    </submittedName>
</protein>
<keyword evidence="1" id="KW-1133">Transmembrane helix</keyword>
<dbReference type="EMBL" id="MU250565">
    <property type="protein sequence ID" value="KAG7440920.1"/>
    <property type="molecule type" value="Genomic_DNA"/>
</dbReference>
<name>A0A9P7VI11_9AGAR</name>
<accession>A0A9P7VI11</accession>
<evidence type="ECO:0000313" key="3">
    <source>
        <dbReference type="Proteomes" id="UP000812287"/>
    </source>
</evidence>